<name>A0A8R7UE67_TRIUA</name>
<evidence type="ECO:0000313" key="2">
    <source>
        <dbReference type="Proteomes" id="UP000015106"/>
    </source>
</evidence>
<dbReference type="EnsemblPlants" id="TuG1812G0500000993.01.T01">
    <property type="protein sequence ID" value="TuG1812G0500000993.01.T01.cds322427"/>
    <property type="gene ID" value="TuG1812G0500000993.01"/>
</dbReference>
<protein>
    <submittedName>
        <fullName evidence="1">Uncharacterized protein</fullName>
    </submittedName>
</protein>
<keyword evidence="2" id="KW-1185">Reference proteome</keyword>
<proteinExistence type="predicted"/>
<sequence>MIIVFLYPVHSYCALAPIYIFWINNCSLSLSCRKTITNVKILILVRTINY</sequence>
<reference evidence="1" key="2">
    <citation type="submission" date="2018-03" db="EMBL/GenBank/DDBJ databases">
        <title>The Triticum urartu genome reveals the dynamic nature of wheat genome evolution.</title>
        <authorList>
            <person name="Ling H."/>
            <person name="Ma B."/>
            <person name="Shi X."/>
            <person name="Liu H."/>
            <person name="Dong L."/>
            <person name="Sun H."/>
            <person name="Cao Y."/>
            <person name="Gao Q."/>
            <person name="Zheng S."/>
            <person name="Li Y."/>
            <person name="Yu Y."/>
            <person name="Du H."/>
            <person name="Qi M."/>
            <person name="Li Y."/>
            <person name="Yu H."/>
            <person name="Cui Y."/>
            <person name="Wang N."/>
            <person name="Chen C."/>
            <person name="Wu H."/>
            <person name="Zhao Y."/>
            <person name="Zhang J."/>
            <person name="Li Y."/>
            <person name="Zhou W."/>
            <person name="Zhang B."/>
            <person name="Hu W."/>
            <person name="Eijk M."/>
            <person name="Tang J."/>
            <person name="Witsenboer H."/>
            <person name="Zhao S."/>
            <person name="Li Z."/>
            <person name="Zhang A."/>
            <person name="Wang D."/>
            <person name="Liang C."/>
        </authorList>
    </citation>
    <scope>NUCLEOTIDE SEQUENCE [LARGE SCALE GENOMIC DNA]</scope>
    <source>
        <strain evidence="1">cv. G1812</strain>
    </source>
</reference>
<accession>A0A8R7UE67</accession>
<dbReference type="Gramene" id="TuG1812G0500000993.01.T01">
    <property type="protein sequence ID" value="TuG1812G0500000993.01.T01.cds322427"/>
    <property type="gene ID" value="TuG1812G0500000993.01"/>
</dbReference>
<reference evidence="1" key="3">
    <citation type="submission" date="2022-06" db="UniProtKB">
        <authorList>
            <consortium name="EnsemblPlants"/>
        </authorList>
    </citation>
    <scope>IDENTIFICATION</scope>
</reference>
<reference evidence="2" key="1">
    <citation type="journal article" date="2013" name="Nature">
        <title>Draft genome of the wheat A-genome progenitor Triticum urartu.</title>
        <authorList>
            <person name="Ling H.Q."/>
            <person name="Zhao S."/>
            <person name="Liu D."/>
            <person name="Wang J."/>
            <person name="Sun H."/>
            <person name="Zhang C."/>
            <person name="Fan H."/>
            <person name="Li D."/>
            <person name="Dong L."/>
            <person name="Tao Y."/>
            <person name="Gao C."/>
            <person name="Wu H."/>
            <person name="Li Y."/>
            <person name="Cui Y."/>
            <person name="Guo X."/>
            <person name="Zheng S."/>
            <person name="Wang B."/>
            <person name="Yu K."/>
            <person name="Liang Q."/>
            <person name="Yang W."/>
            <person name="Lou X."/>
            <person name="Chen J."/>
            <person name="Feng M."/>
            <person name="Jian J."/>
            <person name="Zhang X."/>
            <person name="Luo G."/>
            <person name="Jiang Y."/>
            <person name="Liu J."/>
            <person name="Wang Z."/>
            <person name="Sha Y."/>
            <person name="Zhang B."/>
            <person name="Wu H."/>
            <person name="Tang D."/>
            <person name="Shen Q."/>
            <person name="Xue P."/>
            <person name="Zou S."/>
            <person name="Wang X."/>
            <person name="Liu X."/>
            <person name="Wang F."/>
            <person name="Yang Y."/>
            <person name="An X."/>
            <person name="Dong Z."/>
            <person name="Zhang K."/>
            <person name="Zhang X."/>
            <person name="Luo M.C."/>
            <person name="Dvorak J."/>
            <person name="Tong Y."/>
            <person name="Wang J."/>
            <person name="Yang H."/>
            <person name="Li Z."/>
            <person name="Wang D."/>
            <person name="Zhang A."/>
            <person name="Wang J."/>
        </authorList>
    </citation>
    <scope>NUCLEOTIDE SEQUENCE</scope>
    <source>
        <strain evidence="2">cv. G1812</strain>
    </source>
</reference>
<dbReference type="Proteomes" id="UP000015106">
    <property type="component" value="Chromosome 5"/>
</dbReference>
<evidence type="ECO:0000313" key="1">
    <source>
        <dbReference type="EnsemblPlants" id="TuG1812G0500000993.01.T01.cds322427"/>
    </source>
</evidence>
<organism evidence="1 2">
    <name type="scientific">Triticum urartu</name>
    <name type="common">Red wild einkorn</name>
    <name type="synonym">Crithodium urartu</name>
    <dbReference type="NCBI Taxonomy" id="4572"/>
    <lineage>
        <taxon>Eukaryota</taxon>
        <taxon>Viridiplantae</taxon>
        <taxon>Streptophyta</taxon>
        <taxon>Embryophyta</taxon>
        <taxon>Tracheophyta</taxon>
        <taxon>Spermatophyta</taxon>
        <taxon>Magnoliopsida</taxon>
        <taxon>Liliopsida</taxon>
        <taxon>Poales</taxon>
        <taxon>Poaceae</taxon>
        <taxon>BOP clade</taxon>
        <taxon>Pooideae</taxon>
        <taxon>Triticodae</taxon>
        <taxon>Triticeae</taxon>
        <taxon>Triticinae</taxon>
        <taxon>Triticum</taxon>
    </lineage>
</organism>
<dbReference type="AlphaFoldDB" id="A0A8R7UE67"/>